<sequence>MRTYILTTVFFFFLYGIAKPEEPGDIPKTEEPGDIPKTEKPGQIPKPEEPGQIPKPEEPDKPSIPEQADLGNSATTSATNKPGTCPTTGLMYIGCSSCTKDDDCAGAQRCCPGAGKKCCFAVLLTG</sequence>
<name>T1J308_STRMM</name>
<evidence type="ECO:0000313" key="5">
    <source>
        <dbReference type="Proteomes" id="UP000014500"/>
    </source>
</evidence>
<reference evidence="5" key="1">
    <citation type="submission" date="2011-05" db="EMBL/GenBank/DDBJ databases">
        <authorList>
            <person name="Richards S.R."/>
            <person name="Qu J."/>
            <person name="Jiang H."/>
            <person name="Jhangiani S.N."/>
            <person name="Agravi P."/>
            <person name="Goodspeed R."/>
            <person name="Gross S."/>
            <person name="Mandapat C."/>
            <person name="Jackson L."/>
            <person name="Mathew T."/>
            <person name="Pu L."/>
            <person name="Thornton R."/>
            <person name="Saada N."/>
            <person name="Wilczek-Boney K.B."/>
            <person name="Lee S."/>
            <person name="Kovar C."/>
            <person name="Wu Y."/>
            <person name="Scherer S.E."/>
            <person name="Worley K.C."/>
            <person name="Muzny D.M."/>
            <person name="Gibbs R."/>
        </authorList>
    </citation>
    <scope>NUCLEOTIDE SEQUENCE</scope>
    <source>
        <strain evidence="5">Brora</strain>
    </source>
</reference>
<feature type="domain" description="WAP" evidence="3">
    <location>
        <begin position="78"/>
        <end position="123"/>
    </location>
</feature>
<dbReference type="HOGENOM" id="CLU_1984356_0_0_1"/>
<dbReference type="PROSITE" id="PS51390">
    <property type="entry name" value="WAP"/>
    <property type="match status" value="1"/>
</dbReference>
<evidence type="ECO:0000256" key="1">
    <source>
        <dbReference type="SAM" id="MobiDB-lite"/>
    </source>
</evidence>
<evidence type="ECO:0000313" key="4">
    <source>
        <dbReference type="EnsemblMetazoa" id="SMAR007964-PA"/>
    </source>
</evidence>
<keyword evidence="2" id="KW-0732">Signal</keyword>
<feature type="compositionally biased region" description="Polar residues" evidence="1">
    <location>
        <begin position="70"/>
        <end position="87"/>
    </location>
</feature>
<accession>T1J308</accession>
<dbReference type="InterPro" id="IPR008197">
    <property type="entry name" value="WAP_dom"/>
</dbReference>
<evidence type="ECO:0000259" key="3">
    <source>
        <dbReference type="PROSITE" id="PS51390"/>
    </source>
</evidence>
<dbReference type="GO" id="GO:0030414">
    <property type="term" value="F:peptidase inhibitor activity"/>
    <property type="evidence" value="ECO:0007669"/>
    <property type="project" value="InterPro"/>
</dbReference>
<proteinExistence type="predicted"/>
<dbReference type="Pfam" id="PF00095">
    <property type="entry name" value="WAP"/>
    <property type="match status" value="1"/>
</dbReference>
<feature type="signal peptide" evidence="2">
    <location>
        <begin position="1"/>
        <end position="20"/>
    </location>
</feature>
<organism evidence="4 5">
    <name type="scientific">Strigamia maritima</name>
    <name type="common">European centipede</name>
    <name type="synonym">Geophilus maritimus</name>
    <dbReference type="NCBI Taxonomy" id="126957"/>
    <lineage>
        <taxon>Eukaryota</taxon>
        <taxon>Metazoa</taxon>
        <taxon>Ecdysozoa</taxon>
        <taxon>Arthropoda</taxon>
        <taxon>Myriapoda</taxon>
        <taxon>Chilopoda</taxon>
        <taxon>Pleurostigmophora</taxon>
        <taxon>Geophilomorpha</taxon>
        <taxon>Linotaeniidae</taxon>
        <taxon>Strigamia</taxon>
    </lineage>
</organism>
<dbReference type="PhylomeDB" id="T1J308"/>
<keyword evidence="5" id="KW-1185">Reference proteome</keyword>
<dbReference type="EMBL" id="JH431816">
    <property type="status" value="NOT_ANNOTATED_CDS"/>
    <property type="molecule type" value="Genomic_DNA"/>
</dbReference>
<dbReference type="GO" id="GO:0005576">
    <property type="term" value="C:extracellular region"/>
    <property type="evidence" value="ECO:0007669"/>
    <property type="project" value="InterPro"/>
</dbReference>
<reference evidence="4" key="2">
    <citation type="submission" date="2015-02" db="UniProtKB">
        <authorList>
            <consortium name="EnsemblMetazoa"/>
        </authorList>
    </citation>
    <scope>IDENTIFICATION</scope>
</reference>
<feature type="chain" id="PRO_5004579176" description="WAP domain-containing protein" evidence="2">
    <location>
        <begin position="21"/>
        <end position="126"/>
    </location>
</feature>
<feature type="region of interest" description="Disordered" evidence="1">
    <location>
        <begin position="20"/>
        <end position="87"/>
    </location>
</feature>
<dbReference type="AlphaFoldDB" id="T1J308"/>
<dbReference type="Proteomes" id="UP000014500">
    <property type="component" value="Unassembled WGS sequence"/>
</dbReference>
<dbReference type="InterPro" id="IPR036645">
    <property type="entry name" value="Elafin-like_sf"/>
</dbReference>
<dbReference type="EnsemblMetazoa" id="SMAR007964-RA">
    <property type="protein sequence ID" value="SMAR007964-PA"/>
    <property type="gene ID" value="SMAR007964"/>
</dbReference>
<evidence type="ECO:0000256" key="2">
    <source>
        <dbReference type="SAM" id="SignalP"/>
    </source>
</evidence>
<feature type="compositionally biased region" description="Basic and acidic residues" evidence="1">
    <location>
        <begin position="20"/>
        <end position="40"/>
    </location>
</feature>
<protein>
    <recommendedName>
        <fullName evidence="3">WAP domain-containing protein</fullName>
    </recommendedName>
</protein>
<dbReference type="SUPFAM" id="SSF57256">
    <property type="entry name" value="Elafin-like"/>
    <property type="match status" value="1"/>
</dbReference>